<evidence type="ECO:0000313" key="2">
    <source>
        <dbReference type="EMBL" id="OWY99713.1"/>
    </source>
</evidence>
<protein>
    <submittedName>
        <fullName evidence="2">Uncharacterized protein</fullName>
    </submittedName>
</protein>
<feature type="compositionally biased region" description="Basic and acidic residues" evidence="1">
    <location>
        <begin position="1"/>
        <end position="12"/>
    </location>
</feature>
<comment type="caution">
    <text evidence="2">The sequence shown here is derived from an EMBL/GenBank/DDBJ whole genome shotgun (WGS) entry which is preliminary data.</text>
</comment>
<sequence length="58" mass="6249">MLLAERKAKKGSEGSTGKRYRSKRLEQASTTESDGQMAIVLNNAVELRIALIAGVIGM</sequence>
<feature type="region of interest" description="Disordered" evidence="1">
    <location>
        <begin position="1"/>
        <end position="33"/>
    </location>
</feature>
<organism evidence="2 3">
    <name type="scientific">Phytophthora megakarya</name>
    <dbReference type="NCBI Taxonomy" id="4795"/>
    <lineage>
        <taxon>Eukaryota</taxon>
        <taxon>Sar</taxon>
        <taxon>Stramenopiles</taxon>
        <taxon>Oomycota</taxon>
        <taxon>Peronosporomycetes</taxon>
        <taxon>Peronosporales</taxon>
        <taxon>Peronosporaceae</taxon>
        <taxon>Phytophthora</taxon>
    </lineage>
</organism>
<gene>
    <name evidence="2" type="ORF">PHMEG_00029245</name>
</gene>
<reference evidence="3" key="1">
    <citation type="submission" date="2017-03" db="EMBL/GenBank/DDBJ databases">
        <title>Phytopthora megakarya and P. palmivora, two closely related causual agents of cacao black pod achieved similar genome size and gene model numbers by different mechanisms.</title>
        <authorList>
            <person name="Ali S."/>
            <person name="Shao J."/>
            <person name="Larry D.J."/>
            <person name="Kronmiller B."/>
            <person name="Shen D."/>
            <person name="Strem M.D."/>
            <person name="Melnick R.L."/>
            <person name="Guiltinan M.J."/>
            <person name="Tyler B.M."/>
            <person name="Meinhardt L.W."/>
            <person name="Bailey B.A."/>
        </authorList>
    </citation>
    <scope>NUCLEOTIDE SEQUENCE [LARGE SCALE GENOMIC DNA]</scope>
    <source>
        <strain evidence="3">zdho120</strain>
    </source>
</reference>
<dbReference type="EMBL" id="NBNE01008233">
    <property type="protein sequence ID" value="OWY99713.1"/>
    <property type="molecule type" value="Genomic_DNA"/>
</dbReference>
<dbReference type="AlphaFoldDB" id="A0A225V3Q6"/>
<keyword evidence="3" id="KW-1185">Reference proteome</keyword>
<proteinExistence type="predicted"/>
<evidence type="ECO:0000256" key="1">
    <source>
        <dbReference type="SAM" id="MobiDB-lite"/>
    </source>
</evidence>
<dbReference type="Proteomes" id="UP000198211">
    <property type="component" value="Unassembled WGS sequence"/>
</dbReference>
<evidence type="ECO:0000313" key="3">
    <source>
        <dbReference type="Proteomes" id="UP000198211"/>
    </source>
</evidence>
<name>A0A225V3Q6_9STRA</name>
<accession>A0A225V3Q6</accession>